<dbReference type="PROSITE" id="PS00061">
    <property type="entry name" value="ADH_SHORT"/>
    <property type="match status" value="1"/>
</dbReference>
<protein>
    <submittedName>
        <fullName evidence="3">2-deoxy-D-gluconate 3-dehydrogenase</fullName>
    </submittedName>
</protein>
<dbReference type="SUPFAM" id="SSF51735">
    <property type="entry name" value="NAD(P)-binding Rossmann-fold domains"/>
    <property type="match status" value="1"/>
</dbReference>
<evidence type="ECO:0000256" key="1">
    <source>
        <dbReference type="ARBA" id="ARBA00006484"/>
    </source>
</evidence>
<dbReference type="InterPro" id="IPR002347">
    <property type="entry name" value="SDR_fam"/>
</dbReference>
<dbReference type="PRINTS" id="PR00081">
    <property type="entry name" value="GDHRDH"/>
</dbReference>
<evidence type="ECO:0000313" key="4">
    <source>
        <dbReference type="Proteomes" id="UP000603912"/>
    </source>
</evidence>
<dbReference type="PRINTS" id="PR00080">
    <property type="entry name" value="SDRFAMILY"/>
</dbReference>
<dbReference type="InterPro" id="IPR020904">
    <property type="entry name" value="Sc_DH/Rdtase_CS"/>
</dbReference>
<accession>A0A917IA21</accession>
<organism evidence="3 4">
    <name type="scientific">Alsobacter metallidurans</name>
    <dbReference type="NCBI Taxonomy" id="340221"/>
    <lineage>
        <taxon>Bacteria</taxon>
        <taxon>Pseudomonadati</taxon>
        <taxon>Pseudomonadota</taxon>
        <taxon>Alphaproteobacteria</taxon>
        <taxon>Hyphomicrobiales</taxon>
        <taxon>Alsobacteraceae</taxon>
        <taxon>Alsobacter</taxon>
    </lineage>
</organism>
<dbReference type="InterPro" id="IPR057326">
    <property type="entry name" value="KR_dom"/>
</dbReference>
<name>A0A917IA21_9HYPH</name>
<sequence length="254" mass="26295">MGYPDFRLDGQVAIVTGGSSGLGQAGALALANAGADVVVAARRLPECEAVAEQIRLMGRRALAVSVDVTDPGSTRALAQAAEEFGPVSILFNNAGVISPKSLADTSAEEWRRTLDVSATGTFLCSQAVAPAMSRRGRGAIINMGSILSSVGMANRVAYATAKTAVISITRCLAVELGPSGVRVNAIAPTVIVTDLNRKLTETQPELYRRVLERMPLGRLGQTDDVTGALVFLASPAASFITGQTLYVDGGFTAG</sequence>
<dbReference type="RefSeq" id="WP_188519133.1">
    <property type="nucleotide sequence ID" value="NZ_BMES01000002.1"/>
</dbReference>
<dbReference type="SMART" id="SM00822">
    <property type="entry name" value="PKS_KR"/>
    <property type="match status" value="1"/>
</dbReference>
<dbReference type="GO" id="GO:0016616">
    <property type="term" value="F:oxidoreductase activity, acting on the CH-OH group of donors, NAD or NADP as acceptor"/>
    <property type="evidence" value="ECO:0007669"/>
    <property type="project" value="TreeGrafter"/>
</dbReference>
<evidence type="ECO:0000313" key="3">
    <source>
        <dbReference type="EMBL" id="GGH27870.1"/>
    </source>
</evidence>
<feature type="domain" description="Ketoreductase" evidence="2">
    <location>
        <begin position="11"/>
        <end position="189"/>
    </location>
</feature>
<reference evidence="3" key="2">
    <citation type="submission" date="2020-09" db="EMBL/GenBank/DDBJ databases">
        <authorList>
            <person name="Sun Q."/>
            <person name="Zhou Y."/>
        </authorList>
    </citation>
    <scope>NUCLEOTIDE SEQUENCE</scope>
    <source>
        <strain evidence="3">CGMCC 1.12214</strain>
    </source>
</reference>
<dbReference type="InterPro" id="IPR036291">
    <property type="entry name" value="NAD(P)-bd_dom_sf"/>
</dbReference>
<dbReference type="NCBIfam" id="NF005559">
    <property type="entry name" value="PRK07231.1"/>
    <property type="match status" value="1"/>
</dbReference>
<keyword evidence="4" id="KW-1185">Reference proteome</keyword>
<reference evidence="3" key="1">
    <citation type="journal article" date="2014" name="Int. J. Syst. Evol. Microbiol.">
        <title>Complete genome sequence of Corynebacterium casei LMG S-19264T (=DSM 44701T), isolated from a smear-ripened cheese.</title>
        <authorList>
            <consortium name="US DOE Joint Genome Institute (JGI-PGF)"/>
            <person name="Walter F."/>
            <person name="Albersmeier A."/>
            <person name="Kalinowski J."/>
            <person name="Ruckert C."/>
        </authorList>
    </citation>
    <scope>NUCLEOTIDE SEQUENCE</scope>
    <source>
        <strain evidence="3">CGMCC 1.12214</strain>
    </source>
</reference>
<gene>
    <name evidence="3" type="ORF">GCM10007036_36720</name>
</gene>
<comment type="caution">
    <text evidence="3">The sequence shown here is derived from an EMBL/GenBank/DDBJ whole genome shotgun (WGS) entry which is preliminary data.</text>
</comment>
<dbReference type="AlphaFoldDB" id="A0A917IA21"/>
<evidence type="ECO:0000259" key="2">
    <source>
        <dbReference type="SMART" id="SM00822"/>
    </source>
</evidence>
<dbReference type="EMBL" id="BMES01000002">
    <property type="protein sequence ID" value="GGH27870.1"/>
    <property type="molecule type" value="Genomic_DNA"/>
</dbReference>
<comment type="similarity">
    <text evidence="1">Belongs to the short-chain dehydrogenases/reductases (SDR) family.</text>
</comment>
<dbReference type="Proteomes" id="UP000603912">
    <property type="component" value="Unassembled WGS sequence"/>
</dbReference>
<dbReference type="FunFam" id="3.40.50.720:FF:000084">
    <property type="entry name" value="Short-chain dehydrogenase reductase"/>
    <property type="match status" value="1"/>
</dbReference>
<dbReference type="Gene3D" id="3.40.50.720">
    <property type="entry name" value="NAD(P)-binding Rossmann-like Domain"/>
    <property type="match status" value="1"/>
</dbReference>
<proteinExistence type="inferred from homology"/>
<dbReference type="PANTHER" id="PTHR42760">
    <property type="entry name" value="SHORT-CHAIN DEHYDROGENASES/REDUCTASES FAMILY MEMBER"/>
    <property type="match status" value="1"/>
</dbReference>
<dbReference type="Pfam" id="PF13561">
    <property type="entry name" value="adh_short_C2"/>
    <property type="match status" value="1"/>
</dbReference>